<protein>
    <submittedName>
        <fullName evidence="2">Uncharacterized protein</fullName>
    </submittedName>
</protein>
<sequence>MFPTKHHKRSVTFPSVNSTTALLTGEDSITNLQPSLSQRIATWWIYLCAPANPSSNSPTSHTEPLVHRYTVVSKSTPNLLLKQEWVERNILAGPSYQRSEDAFRDADEMVCASTDELSASVLRGRARAWSSASGEQTRIGGRDRPRFSDMEEGGSSAMTASYGTLNSDFVVVGPPPKADSEETKGYGKRPSGIIIPRTSSQGRPSTRAILRQKRVPCHFEAFRTPRRNSTPGIPSPHFEPTMTNHSLFFKGATHDPDEGFQEAIDDSLPRGSQGEYWRRPYPNSSILSIEFGDPENESSFGSLTGMGEWGESSTTPEGNQLRQPVVDHESAREDSGMDSYLRMDSFLRNLPLTTGEPEDPEKPFRASTLLSVNNDAAYETTGSEKRLEDSLQFVMDGYLEQNLDMVDSGVVEDLTTSGLEETLSSEPPSRTSLLTPLIEFQGMSTKSTEVGAGPLSQSPEPKIARPVHLSPCSLESSQSSNSSSISLTSGPDAEWWCGTRPISTDHVQYDRWRDYPLPDSRPLGPRLGLRGGAGKPDSLDLLFGIRRPVGDVEAGRKLLDQPVGLLWYVVGGRNMQTTYREAMKMTQERVEIGNELEREKEEKKEQKAKKKEEEKKADEANPKPRIVDKIKRLLKTPKDKGKAPETNNKPEDQAAP</sequence>
<reference evidence="2" key="1">
    <citation type="journal article" date="2021" name="IMA Fungus">
        <title>Genomic characterization of three marine fungi, including Emericellopsis atlantica sp. nov. with signatures of a generalist lifestyle and marine biomass degradation.</title>
        <authorList>
            <person name="Hagestad O.C."/>
            <person name="Hou L."/>
            <person name="Andersen J.H."/>
            <person name="Hansen E.H."/>
            <person name="Altermark B."/>
            <person name="Li C."/>
            <person name="Kuhnert E."/>
            <person name="Cox R.J."/>
            <person name="Crous P.W."/>
            <person name="Spatafora J.W."/>
            <person name="Lail K."/>
            <person name="Amirebrahimi M."/>
            <person name="Lipzen A."/>
            <person name="Pangilinan J."/>
            <person name="Andreopoulos W."/>
            <person name="Hayes R.D."/>
            <person name="Ng V."/>
            <person name="Grigoriev I.V."/>
            <person name="Jackson S.A."/>
            <person name="Sutton T.D.S."/>
            <person name="Dobson A.D.W."/>
            <person name="Rama T."/>
        </authorList>
    </citation>
    <scope>NUCLEOTIDE SEQUENCE</scope>
    <source>
        <strain evidence="2">TRa018bII</strain>
    </source>
</reference>
<proteinExistence type="predicted"/>
<feature type="region of interest" description="Disordered" evidence="1">
    <location>
        <begin position="176"/>
        <end position="205"/>
    </location>
</feature>
<feature type="compositionally biased region" description="Basic and acidic residues" evidence="1">
    <location>
        <begin position="140"/>
        <end position="149"/>
    </location>
</feature>
<evidence type="ECO:0000256" key="1">
    <source>
        <dbReference type="SAM" id="MobiDB-lite"/>
    </source>
</evidence>
<accession>A0A9P7YLD3</accession>
<gene>
    <name evidence="2" type="ORF">BJ875DRAFT_458556</name>
</gene>
<dbReference type="OrthoDB" id="10688957at2759"/>
<feature type="compositionally biased region" description="Basic and acidic residues" evidence="1">
    <location>
        <begin position="325"/>
        <end position="335"/>
    </location>
</feature>
<feature type="compositionally biased region" description="Polar residues" evidence="1">
    <location>
        <begin position="311"/>
        <end position="322"/>
    </location>
</feature>
<comment type="caution">
    <text evidence="2">The sequence shown here is derived from an EMBL/GenBank/DDBJ whole genome shotgun (WGS) entry which is preliminary data.</text>
</comment>
<name>A0A9P7YLD3_9HELO</name>
<keyword evidence="3" id="KW-1185">Reference proteome</keyword>
<feature type="region of interest" description="Disordered" evidence="1">
    <location>
        <begin position="593"/>
        <end position="656"/>
    </location>
</feature>
<dbReference type="EMBL" id="MU251426">
    <property type="protein sequence ID" value="KAG9235631.1"/>
    <property type="molecule type" value="Genomic_DNA"/>
</dbReference>
<dbReference type="Proteomes" id="UP000824998">
    <property type="component" value="Unassembled WGS sequence"/>
</dbReference>
<feature type="region of interest" description="Disordered" evidence="1">
    <location>
        <begin position="294"/>
        <end position="335"/>
    </location>
</feature>
<evidence type="ECO:0000313" key="2">
    <source>
        <dbReference type="EMBL" id="KAG9235631.1"/>
    </source>
</evidence>
<organism evidence="2 3">
    <name type="scientific">Amylocarpus encephaloides</name>
    <dbReference type="NCBI Taxonomy" id="45428"/>
    <lineage>
        <taxon>Eukaryota</taxon>
        <taxon>Fungi</taxon>
        <taxon>Dikarya</taxon>
        <taxon>Ascomycota</taxon>
        <taxon>Pezizomycotina</taxon>
        <taxon>Leotiomycetes</taxon>
        <taxon>Helotiales</taxon>
        <taxon>Helotiales incertae sedis</taxon>
        <taxon>Amylocarpus</taxon>
    </lineage>
</organism>
<evidence type="ECO:0000313" key="3">
    <source>
        <dbReference type="Proteomes" id="UP000824998"/>
    </source>
</evidence>
<dbReference type="AlphaFoldDB" id="A0A9P7YLD3"/>
<feature type="region of interest" description="Disordered" evidence="1">
    <location>
        <begin position="133"/>
        <end position="155"/>
    </location>
</feature>